<dbReference type="AlphaFoldDB" id="A0A2G1WGB6"/>
<accession>A0A2G1WGB6</accession>
<evidence type="ECO:0000313" key="3">
    <source>
        <dbReference type="EMBL" id="PHQ38021.1"/>
    </source>
</evidence>
<dbReference type="InterPro" id="IPR058677">
    <property type="entry name" value="ORF4_N"/>
</dbReference>
<dbReference type="Pfam" id="PF26255">
    <property type="entry name" value="Viral_env_HRPV"/>
    <property type="match status" value="1"/>
</dbReference>
<sequence>MGRRTFVKGLGASAIGAAALGYDDGPVGGAQAFDWQKAGVAATTVVGGPVALLAYGASLGGPDDSEVASALDWQSHVHEFTRAREDQLLLEQTLSSLERDIQLVENKAREQAIFNIYEQGVDSGTEADATAAAEKAINDAYATVQKSILQTYSIRAARYKTMMNNLGTEILLGESTLGDYSTEPYGPIETASTTLYDGTTIDHQGGNGSGGGQDGVSGGDTALIFDPTRWTTLADGVSDGGTVDKFYINKPDPANYSSADSSDALDISESKVLCLDVYRFAQLLLDLETAHSNMMGEVSAMVSSYFQPAKNGEIDLYEAVGPQHLANTAETAKDYQEAAMALRAMGYPMSKQVVTFTLPKASGDGDLELTGRLSWTAHSGNTLDVGQTHNAANIPGSIFAAVNLPEGVDSISGNTTDTNTTNTTDTGSTTEGPGAEIVELTDEFTIVSAEGADGVSFNDRTLASSDLTNEEIVQIYKENHTANKEATENVHETATGGGGGLSGMSTTEKAIAVGVAALVALGILNN</sequence>
<reference evidence="3 4" key="1">
    <citation type="journal article" date="2014" name="Front. Microbiol.">
        <title>Population and genomic analysis of the genus Halorubrum.</title>
        <authorList>
            <person name="Fullmer M.S."/>
            <person name="Soucy S.M."/>
            <person name="Swithers K.S."/>
            <person name="Makkay A.M."/>
            <person name="Wheeler R."/>
            <person name="Ventosa A."/>
            <person name="Gogarten J.P."/>
            <person name="Papke R.T."/>
        </authorList>
    </citation>
    <scope>NUCLEOTIDE SEQUENCE [LARGE SCALE GENOMIC DNA]</scope>
    <source>
        <strain evidence="3 4">C49</strain>
    </source>
</reference>
<proteinExistence type="predicted"/>
<feature type="domain" description="Envelope protein N-terminal" evidence="2">
    <location>
        <begin position="62"/>
        <end position="346"/>
    </location>
</feature>
<dbReference type="Proteomes" id="UP000222824">
    <property type="component" value="Unassembled WGS sequence"/>
</dbReference>
<name>A0A2G1WGB6_9EURY</name>
<evidence type="ECO:0000313" key="4">
    <source>
        <dbReference type="Proteomes" id="UP000222824"/>
    </source>
</evidence>
<evidence type="ECO:0000256" key="1">
    <source>
        <dbReference type="SAM" id="MobiDB-lite"/>
    </source>
</evidence>
<organism evidence="3 4">
    <name type="scientific">Halorubrum persicum</name>
    <dbReference type="NCBI Taxonomy" id="1383844"/>
    <lineage>
        <taxon>Archaea</taxon>
        <taxon>Methanobacteriati</taxon>
        <taxon>Methanobacteriota</taxon>
        <taxon>Stenosarchaea group</taxon>
        <taxon>Halobacteria</taxon>
        <taxon>Halobacteriales</taxon>
        <taxon>Haloferacaceae</taxon>
        <taxon>Halorubrum</taxon>
    </lineage>
</organism>
<gene>
    <name evidence="3" type="ORF">DJ69_13880</name>
</gene>
<feature type="compositionally biased region" description="Gly residues" evidence="1">
    <location>
        <begin position="205"/>
        <end position="218"/>
    </location>
</feature>
<feature type="region of interest" description="Disordered" evidence="1">
    <location>
        <begin position="410"/>
        <end position="433"/>
    </location>
</feature>
<dbReference type="EMBL" id="NHOA01000129">
    <property type="protein sequence ID" value="PHQ38021.1"/>
    <property type="molecule type" value="Genomic_DNA"/>
</dbReference>
<comment type="caution">
    <text evidence="3">The sequence shown here is derived from an EMBL/GenBank/DDBJ whole genome shotgun (WGS) entry which is preliminary data.</text>
</comment>
<protein>
    <recommendedName>
        <fullName evidence="2">Envelope protein N-terminal domain-containing protein</fullName>
    </recommendedName>
</protein>
<keyword evidence="4" id="KW-1185">Reference proteome</keyword>
<feature type="compositionally biased region" description="Low complexity" evidence="1">
    <location>
        <begin position="412"/>
        <end position="430"/>
    </location>
</feature>
<feature type="region of interest" description="Disordered" evidence="1">
    <location>
        <begin position="197"/>
        <end position="218"/>
    </location>
</feature>
<evidence type="ECO:0000259" key="2">
    <source>
        <dbReference type="Pfam" id="PF26255"/>
    </source>
</evidence>
<dbReference type="InterPro" id="IPR006311">
    <property type="entry name" value="TAT_signal"/>
</dbReference>
<dbReference type="PROSITE" id="PS51318">
    <property type="entry name" value="TAT"/>
    <property type="match status" value="1"/>
</dbReference>